<name>A0A1M4U0K9_9BURK</name>
<dbReference type="Pfam" id="PF00866">
    <property type="entry name" value="Ring_hydroxyl_B"/>
    <property type="match status" value="1"/>
</dbReference>
<accession>A0A1M4U0K9</accession>
<dbReference type="NCBIfam" id="NF042947">
    <property type="entry name" value="3PPDioc_HcaF"/>
    <property type="match status" value="1"/>
</dbReference>
<dbReference type="Gene3D" id="3.10.450.50">
    <property type="match status" value="1"/>
</dbReference>
<keyword evidence="4" id="KW-1185">Reference proteome</keyword>
<dbReference type="GO" id="GO:0019380">
    <property type="term" value="P:3-phenylpropionate catabolic process"/>
    <property type="evidence" value="ECO:0007669"/>
    <property type="project" value="TreeGrafter"/>
</dbReference>
<proteinExistence type="inferred from homology"/>
<dbReference type="GO" id="GO:0051213">
    <property type="term" value="F:dioxygenase activity"/>
    <property type="evidence" value="ECO:0007669"/>
    <property type="project" value="UniProtKB-KW"/>
</dbReference>
<comment type="similarity">
    <text evidence="1">Belongs to the bacterial ring-hydroxylating dioxygenase beta subunit family.</text>
</comment>
<dbReference type="InterPro" id="IPR000391">
    <property type="entry name" value="Rng_hydr_dOase-bsu"/>
</dbReference>
<dbReference type="EMBL" id="FQUZ01000003">
    <property type="protein sequence ID" value="SHE50258.1"/>
    <property type="molecule type" value="Genomic_DNA"/>
</dbReference>
<evidence type="ECO:0000313" key="4">
    <source>
        <dbReference type="Proteomes" id="UP000184327"/>
    </source>
</evidence>
<dbReference type="STRING" id="1122156.SAMN02745117_00402"/>
<protein>
    <submittedName>
        <fullName evidence="3">Phenylpropionate dioxygenase beta subunit</fullName>
    </submittedName>
</protein>
<dbReference type="OrthoDB" id="7062869at2"/>
<reference evidence="3 4" key="1">
    <citation type="submission" date="2016-11" db="EMBL/GenBank/DDBJ databases">
        <authorList>
            <person name="Jaros S."/>
            <person name="Januszkiewicz K."/>
            <person name="Wedrychowicz H."/>
        </authorList>
    </citation>
    <scope>NUCLEOTIDE SEQUENCE [LARGE SCALE GENOMIC DNA]</scope>
    <source>
        <strain evidence="3 4">DSM 16112</strain>
    </source>
</reference>
<keyword evidence="3" id="KW-0223">Dioxygenase</keyword>
<dbReference type="SUPFAM" id="SSF54427">
    <property type="entry name" value="NTF2-like"/>
    <property type="match status" value="1"/>
</dbReference>
<evidence type="ECO:0000256" key="1">
    <source>
        <dbReference type="ARBA" id="ARBA00009570"/>
    </source>
</evidence>
<dbReference type="NCBIfam" id="NF007479">
    <property type="entry name" value="PRK10069.1"/>
    <property type="match status" value="1"/>
</dbReference>
<evidence type="ECO:0000313" key="3">
    <source>
        <dbReference type="EMBL" id="SHE50258.1"/>
    </source>
</evidence>
<dbReference type="CDD" id="cd00667">
    <property type="entry name" value="ring_hydroxylating_dioxygenases_beta"/>
    <property type="match status" value="1"/>
</dbReference>
<gene>
    <name evidence="3" type="ORF">SAMN02745117_00402</name>
</gene>
<sequence length="185" mass="21896">MNTVAETPASLPPLLAVPLELHHEITQFLYHEAELLDDWEFRDWLALLSEDIEYTMRTTVNAQTRDRRRSVQPPTTWVFNDSKQQLERRIARLETGMAWAEEPPSRTRHSVANVRIRPGEQAGEYDIRLNFILYRTQKERDETLYAGMRQDRIRQVDTPLGWHICRRHITLDQVVYTSHNLSILF</sequence>
<dbReference type="RefSeq" id="WP_073354107.1">
    <property type="nucleotide sequence ID" value="NZ_FQUZ01000003.1"/>
</dbReference>
<dbReference type="Proteomes" id="UP000184327">
    <property type="component" value="Unassembled WGS sequence"/>
</dbReference>
<dbReference type="AlphaFoldDB" id="A0A1M4U0K9"/>
<dbReference type="InterPro" id="IPR032710">
    <property type="entry name" value="NTF2-like_dom_sf"/>
</dbReference>
<keyword evidence="2" id="KW-0560">Oxidoreductase</keyword>
<dbReference type="PANTHER" id="PTHR41534:SF2">
    <property type="entry name" value="3-PHENYLPROPIONATE_CINNAMIC ACID DIOXYGENASE SUBUNIT BETA"/>
    <property type="match status" value="1"/>
</dbReference>
<dbReference type="InterPro" id="IPR054881">
    <property type="entry name" value="3PPDioc_HcaF"/>
</dbReference>
<evidence type="ECO:0000256" key="2">
    <source>
        <dbReference type="ARBA" id="ARBA00023002"/>
    </source>
</evidence>
<organism evidence="3 4">
    <name type="scientific">Lampropedia hyalina DSM 16112</name>
    <dbReference type="NCBI Taxonomy" id="1122156"/>
    <lineage>
        <taxon>Bacteria</taxon>
        <taxon>Pseudomonadati</taxon>
        <taxon>Pseudomonadota</taxon>
        <taxon>Betaproteobacteria</taxon>
        <taxon>Burkholderiales</taxon>
        <taxon>Comamonadaceae</taxon>
        <taxon>Lampropedia</taxon>
    </lineage>
</organism>
<dbReference type="PANTHER" id="PTHR41534">
    <property type="entry name" value="BLR3401 PROTEIN"/>
    <property type="match status" value="1"/>
</dbReference>